<evidence type="ECO:0000256" key="4">
    <source>
        <dbReference type="ARBA" id="ARBA00022989"/>
    </source>
</evidence>
<evidence type="ECO:0000256" key="5">
    <source>
        <dbReference type="ARBA" id="ARBA00023136"/>
    </source>
</evidence>
<evidence type="ECO:0000256" key="1">
    <source>
        <dbReference type="ARBA" id="ARBA00004651"/>
    </source>
</evidence>
<dbReference type="Pfam" id="PF03899">
    <property type="entry name" value="ATP-synt_I"/>
    <property type="match status" value="1"/>
</dbReference>
<evidence type="ECO:0000256" key="6">
    <source>
        <dbReference type="SAM" id="Phobius"/>
    </source>
</evidence>
<keyword evidence="2" id="KW-1003">Cell membrane</keyword>
<organism evidence="7 8">
    <name type="scientific">Sinobacterium caligoides</name>
    <dbReference type="NCBI Taxonomy" id="933926"/>
    <lineage>
        <taxon>Bacteria</taxon>
        <taxon>Pseudomonadati</taxon>
        <taxon>Pseudomonadota</taxon>
        <taxon>Gammaproteobacteria</taxon>
        <taxon>Cellvibrionales</taxon>
        <taxon>Spongiibacteraceae</taxon>
        <taxon>Sinobacterium</taxon>
    </lineage>
</organism>
<evidence type="ECO:0000256" key="2">
    <source>
        <dbReference type="ARBA" id="ARBA00022475"/>
    </source>
</evidence>
<accession>A0A3N2DGV8</accession>
<proteinExistence type="predicted"/>
<dbReference type="Proteomes" id="UP000275394">
    <property type="component" value="Unassembled WGS sequence"/>
</dbReference>
<evidence type="ECO:0000313" key="7">
    <source>
        <dbReference type="EMBL" id="ROR99037.1"/>
    </source>
</evidence>
<dbReference type="RefSeq" id="WP_123713601.1">
    <property type="nucleotide sequence ID" value="NZ_RKHR01000006.1"/>
</dbReference>
<feature type="transmembrane region" description="Helical" evidence="6">
    <location>
        <begin position="21"/>
        <end position="42"/>
    </location>
</feature>
<sequence length="135" mass="14798">MRSPTARRGAAIARPRFAKVFLLEIAALFAISLLLGLIWGIAFAISMLLGGMIALIPQAYFTYQAFRFSGARAARQVSQAFYRGEAGKFILNLVLFAAVFMFVDSVNVLALFAGYIFVLLGNWMGAASVIRHRSN</sequence>
<dbReference type="EMBL" id="RKHR01000006">
    <property type="protein sequence ID" value="ROR99037.1"/>
    <property type="molecule type" value="Genomic_DNA"/>
</dbReference>
<dbReference type="InterPro" id="IPR005598">
    <property type="entry name" value="ATP_synth_I"/>
</dbReference>
<feature type="transmembrane region" description="Helical" evidence="6">
    <location>
        <begin position="86"/>
        <end position="103"/>
    </location>
</feature>
<keyword evidence="4 6" id="KW-1133">Transmembrane helix</keyword>
<reference evidence="7 8" key="1">
    <citation type="submission" date="2018-11" db="EMBL/GenBank/DDBJ databases">
        <title>Genomic Encyclopedia of Type Strains, Phase IV (KMG-IV): sequencing the most valuable type-strain genomes for metagenomic binning, comparative biology and taxonomic classification.</title>
        <authorList>
            <person name="Goeker M."/>
        </authorList>
    </citation>
    <scope>NUCLEOTIDE SEQUENCE [LARGE SCALE GENOMIC DNA]</scope>
    <source>
        <strain evidence="7 8">DSM 100316</strain>
    </source>
</reference>
<evidence type="ECO:0000313" key="8">
    <source>
        <dbReference type="Proteomes" id="UP000275394"/>
    </source>
</evidence>
<dbReference type="AlphaFoldDB" id="A0A3N2DGV8"/>
<name>A0A3N2DGV8_9GAMM</name>
<gene>
    <name evidence="7" type="ORF">EDC56_3277</name>
</gene>
<protein>
    <submittedName>
        <fullName evidence="7">ATP synthase protein I</fullName>
    </submittedName>
</protein>
<comment type="subcellular location">
    <subcellularLocation>
        <location evidence="1">Cell membrane</location>
        <topology evidence="1">Multi-pass membrane protein</topology>
    </subcellularLocation>
</comment>
<dbReference type="OrthoDB" id="5702716at2"/>
<keyword evidence="3 6" id="KW-0812">Transmembrane</keyword>
<keyword evidence="5 6" id="KW-0472">Membrane</keyword>
<comment type="caution">
    <text evidence="7">The sequence shown here is derived from an EMBL/GenBank/DDBJ whole genome shotgun (WGS) entry which is preliminary data.</text>
</comment>
<keyword evidence="8" id="KW-1185">Reference proteome</keyword>
<feature type="transmembrane region" description="Helical" evidence="6">
    <location>
        <begin position="109"/>
        <end position="130"/>
    </location>
</feature>
<evidence type="ECO:0000256" key="3">
    <source>
        <dbReference type="ARBA" id="ARBA00022692"/>
    </source>
</evidence>
<feature type="transmembrane region" description="Helical" evidence="6">
    <location>
        <begin position="48"/>
        <end position="66"/>
    </location>
</feature>
<dbReference type="GO" id="GO:0005886">
    <property type="term" value="C:plasma membrane"/>
    <property type="evidence" value="ECO:0007669"/>
    <property type="project" value="UniProtKB-SubCell"/>
</dbReference>